<evidence type="ECO:0000313" key="13">
    <source>
        <dbReference type="Proteomes" id="UP000218784"/>
    </source>
</evidence>
<sequence length="914" mass="99743">MQSPAFAATRAGPSDTTAATIDAAAIAPDTDDGKETGNTDIVIDGKLRARRQAQTDQLASGSLATIVSGEELRAQPQQNLADLLTRLPGVSSSVDQGYNAAATGEAQYVTIRGLDSSYNAYQFDGVRIAQTNANNRAISMNLLSPFALAEVRVDKAPTAAQDGDAIAGVLDFRTASPFSLPNHYLQVRAQGQVNGRAAARDQDYLGGTAQVETAQQFGDFGIYASAYYGQKNVYGEAVTMHKDYIKYNKNIPGDIRDNLDNAFGRGVAWNVYQNDIKRFGGTVNLEWRSDALNLYSRTTYGEYRLKSWMDQTAIRVVGLSSGQVNPNPGGGDYNADGYAAIYGTGASNYFRTEHSNQRLVTSKLGGDLRLSDKAVVDFYGAYSRGKTEYPFRLQAKYQTPAYIGGTNTGTATFRLVTKAADPIAPHVVLDSAANSYLTNFANFQEVYSIVQFEHVTEAKGEGAVNFTYTLADEGLSAIRAGLKYESADRDSNGINEALEYDFSGANIPTLDKAPGTRVNDFMHGGAQIPLYIYDHDYIEGQARQLSLSKLATVDPNVLNQQKQDGTEQRFSAYLLANLKFGGLEIVPGVRFERNRFEATYWQTESDKSGSVGHFATSTKSYDQWLPSLIASYRPSDTMVYRASVRKSYTRPPFGLLVGPTTIAYDTQLIDNKPVRKIVGMTVPNPDLKATEAWNVDGSVEFAGAGSDFFSTALYYKRLSNVWFATSTDTTLVGISKPGDDAVVLSSNDSSGKGTVYGIEVFARYGLKNLPGLLDGLGIQANLTLQRADATIPITNNLRAKRRMPNAPQVMFNAELYYDHGPVSAWVSYNYTGNKLIDVRTPQPDTYLQPTSLLNLSATYTIGKRLTVGASLQNLLNASNYWATYGEKQTLLSVDRSGGYIETGRTYLLNLAYRM</sequence>
<dbReference type="RefSeq" id="WP_096613084.1">
    <property type="nucleotide sequence ID" value="NZ_NWVD01000006.1"/>
</dbReference>
<comment type="caution">
    <text evidence="12">The sequence shown here is derived from an EMBL/GenBank/DDBJ whole genome shotgun (WGS) entry which is preliminary data.</text>
</comment>
<dbReference type="InterPro" id="IPR012910">
    <property type="entry name" value="Plug_dom"/>
</dbReference>
<reference evidence="12 13" key="1">
    <citation type="submission" date="2017-09" db="EMBL/GenBank/DDBJ databases">
        <title>Sphingomonas ginsenosidimutans KACC 14949, whole genome shotgun sequence.</title>
        <authorList>
            <person name="Feng G."/>
            <person name="Zhu H."/>
        </authorList>
    </citation>
    <scope>NUCLEOTIDE SEQUENCE [LARGE SCALE GENOMIC DNA]</scope>
    <source>
        <strain evidence="12 13">KACC 14949</strain>
    </source>
</reference>
<dbReference type="AlphaFoldDB" id="A0A2A4HXF9"/>
<dbReference type="PANTHER" id="PTHR40980">
    <property type="entry name" value="PLUG DOMAIN-CONTAINING PROTEIN"/>
    <property type="match status" value="1"/>
</dbReference>
<dbReference type="PROSITE" id="PS52016">
    <property type="entry name" value="TONB_DEPENDENT_REC_3"/>
    <property type="match status" value="1"/>
</dbReference>
<evidence type="ECO:0000256" key="3">
    <source>
        <dbReference type="ARBA" id="ARBA00022452"/>
    </source>
</evidence>
<keyword evidence="2 8" id="KW-0813">Transport</keyword>
<dbReference type="InterPro" id="IPR036942">
    <property type="entry name" value="Beta-barrel_TonB_sf"/>
</dbReference>
<evidence type="ECO:0000256" key="5">
    <source>
        <dbReference type="ARBA" id="ARBA00023077"/>
    </source>
</evidence>
<dbReference type="GO" id="GO:0009279">
    <property type="term" value="C:cell outer membrane"/>
    <property type="evidence" value="ECO:0007669"/>
    <property type="project" value="UniProtKB-SubCell"/>
</dbReference>
<accession>A0A2A4HXF9</accession>
<dbReference type="Gene3D" id="2.40.170.20">
    <property type="entry name" value="TonB-dependent receptor, beta-barrel domain"/>
    <property type="match status" value="1"/>
</dbReference>
<evidence type="ECO:0000256" key="1">
    <source>
        <dbReference type="ARBA" id="ARBA00004571"/>
    </source>
</evidence>
<evidence type="ECO:0000313" key="12">
    <source>
        <dbReference type="EMBL" id="PCG08347.1"/>
    </source>
</evidence>
<keyword evidence="5 9" id="KW-0798">TonB box</keyword>
<keyword evidence="13" id="KW-1185">Reference proteome</keyword>
<gene>
    <name evidence="12" type="ORF">COA17_13315</name>
</gene>
<dbReference type="InterPro" id="IPR037066">
    <property type="entry name" value="Plug_dom_sf"/>
</dbReference>
<dbReference type="PANTHER" id="PTHR40980:SF4">
    <property type="entry name" value="TONB-DEPENDENT RECEPTOR-LIKE BETA-BARREL DOMAIN-CONTAINING PROTEIN"/>
    <property type="match status" value="1"/>
</dbReference>
<keyword evidence="7 8" id="KW-0998">Cell outer membrane</keyword>
<dbReference type="EMBL" id="NWVD01000006">
    <property type="protein sequence ID" value="PCG08347.1"/>
    <property type="molecule type" value="Genomic_DNA"/>
</dbReference>
<dbReference type="InterPro" id="IPR039426">
    <property type="entry name" value="TonB-dep_rcpt-like"/>
</dbReference>
<evidence type="ECO:0000256" key="9">
    <source>
        <dbReference type="RuleBase" id="RU003357"/>
    </source>
</evidence>
<dbReference type="Proteomes" id="UP000218784">
    <property type="component" value="Unassembled WGS sequence"/>
</dbReference>
<comment type="similarity">
    <text evidence="8 9">Belongs to the TonB-dependent receptor family.</text>
</comment>
<name>A0A2A4HXF9_9SPHN</name>
<evidence type="ECO:0000256" key="2">
    <source>
        <dbReference type="ARBA" id="ARBA00022448"/>
    </source>
</evidence>
<keyword evidence="12" id="KW-0675">Receptor</keyword>
<dbReference type="InterPro" id="IPR010104">
    <property type="entry name" value="TonB_rcpt_bac"/>
</dbReference>
<feature type="domain" description="TonB-dependent receptor-like beta-barrel" evidence="10">
    <location>
        <begin position="434"/>
        <end position="874"/>
    </location>
</feature>
<evidence type="ECO:0000256" key="8">
    <source>
        <dbReference type="PROSITE-ProRule" id="PRU01360"/>
    </source>
</evidence>
<comment type="subcellular location">
    <subcellularLocation>
        <location evidence="1 8">Cell outer membrane</location>
        <topology evidence="1 8">Multi-pass membrane protein</topology>
    </subcellularLocation>
</comment>
<dbReference type="Gene3D" id="2.170.130.10">
    <property type="entry name" value="TonB-dependent receptor, plug domain"/>
    <property type="match status" value="1"/>
</dbReference>
<evidence type="ECO:0000259" key="11">
    <source>
        <dbReference type="Pfam" id="PF07715"/>
    </source>
</evidence>
<protein>
    <submittedName>
        <fullName evidence="12">TonB-dependent receptor</fullName>
    </submittedName>
</protein>
<evidence type="ECO:0000259" key="10">
    <source>
        <dbReference type="Pfam" id="PF00593"/>
    </source>
</evidence>
<dbReference type="NCBIfam" id="TIGR01782">
    <property type="entry name" value="TonB-Xanth-Caul"/>
    <property type="match status" value="1"/>
</dbReference>
<organism evidence="12 13">
    <name type="scientific">Sphingomonas ginsenosidimutans</name>
    <dbReference type="NCBI Taxonomy" id="862134"/>
    <lineage>
        <taxon>Bacteria</taxon>
        <taxon>Pseudomonadati</taxon>
        <taxon>Pseudomonadota</taxon>
        <taxon>Alphaproteobacteria</taxon>
        <taxon>Sphingomonadales</taxon>
        <taxon>Sphingomonadaceae</taxon>
        <taxon>Sphingomonas</taxon>
    </lineage>
</organism>
<proteinExistence type="inferred from homology"/>
<dbReference type="SUPFAM" id="SSF56935">
    <property type="entry name" value="Porins"/>
    <property type="match status" value="1"/>
</dbReference>
<feature type="domain" description="TonB-dependent receptor plug" evidence="11">
    <location>
        <begin position="64"/>
        <end position="169"/>
    </location>
</feature>
<evidence type="ECO:0000256" key="7">
    <source>
        <dbReference type="ARBA" id="ARBA00023237"/>
    </source>
</evidence>
<dbReference type="InterPro" id="IPR000531">
    <property type="entry name" value="Beta-barrel_TonB"/>
</dbReference>
<dbReference type="Pfam" id="PF00593">
    <property type="entry name" value="TonB_dep_Rec_b-barrel"/>
    <property type="match status" value="1"/>
</dbReference>
<dbReference type="Pfam" id="PF07715">
    <property type="entry name" value="Plug"/>
    <property type="match status" value="1"/>
</dbReference>
<evidence type="ECO:0000256" key="6">
    <source>
        <dbReference type="ARBA" id="ARBA00023136"/>
    </source>
</evidence>
<evidence type="ECO:0000256" key="4">
    <source>
        <dbReference type="ARBA" id="ARBA00022692"/>
    </source>
</evidence>
<keyword evidence="3 8" id="KW-1134">Transmembrane beta strand</keyword>
<keyword evidence="6 8" id="KW-0472">Membrane</keyword>
<keyword evidence="4 8" id="KW-0812">Transmembrane</keyword>